<dbReference type="Proteomes" id="UP000815325">
    <property type="component" value="Unassembled WGS sequence"/>
</dbReference>
<feature type="compositionally biased region" description="Polar residues" evidence="1">
    <location>
        <begin position="53"/>
        <end position="62"/>
    </location>
</feature>
<protein>
    <recommendedName>
        <fullName evidence="2">Protein kinase domain-containing protein</fullName>
    </recommendedName>
</protein>
<feature type="region of interest" description="Disordered" evidence="1">
    <location>
        <begin position="41"/>
        <end position="126"/>
    </location>
</feature>
<dbReference type="PANTHER" id="PTHR36796:SF1">
    <property type="entry name" value="PROTEIN KINASE SUPERFAMILY PROTEIN"/>
    <property type="match status" value="1"/>
</dbReference>
<dbReference type="EMBL" id="MU070075">
    <property type="protein sequence ID" value="KAF5830130.1"/>
    <property type="molecule type" value="Genomic_DNA"/>
</dbReference>
<organism evidence="3 4">
    <name type="scientific">Dunaliella salina</name>
    <name type="common">Green alga</name>
    <name type="synonym">Protococcus salinus</name>
    <dbReference type="NCBI Taxonomy" id="3046"/>
    <lineage>
        <taxon>Eukaryota</taxon>
        <taxon>Viridiplantae</taxon>
        <taxon>Chlorophyta</taxon>
        <taxon>core chlorophytes</taxon>
        <taxon>Chlorophyceae</taxon>
        <taxon>CS clade</taxon>
        <taxon>Chlamydomonadales</taxon>
        <taxon>Dunaliellaceae</taxon>
        <taxon>Dunaliella</taxon>
    </lineage>
</organism>
<reference evidence="3" key="1">
    <citation type="submission" date="2017-08" db="EMBL/GenBank/DDBJ databases">
        <authorList>
            <person name="Polle J.E."/>
            <person name="Barry K."/>
            <person name="Cushman J."/>
            <person name="Schmutz J."/>
            <person name="Tran D."/>
            <person name="Hathwaick L.T."/>
            <person name="Yim W.C."/>
            <person name="Jenkins J."/>
            <person name="Mckie-Krisberg Z.M."/>
            <person name="Prochnik S."/>
            <person name="Lindquist E."/>
            <person name="Dockter R.B."/>
            <person name="Adam C."/>
            <person name="Molina H."/>
            <person name="Bunkerborg J."/>
            <person name="Jin E."/>
            <person name="Buchheim M."/>
            <person name="Magnuson J."/>
        </authorList>
    </citation>
    <scope>NUCLEOTIDE SEQUENCE</scope>
    <source>
        <strain evidence="3">CCAP 19/18</strain>
    </source>
</reference>
<evidence type="ECO:0000313" key="4">
    <source>
        <dbReference type="Proteomes" id="UP000815325"/>
    </source>
</evidence>
<gene>
    <name evidence="3" type="ORF">DUNSADRAFT_14996</name>
</gene>
<sequence>MLSCDLTHVFHKPLQQQTCQCQAPVRRLPCPAHPVSRAHAFRQRRAARVSPLPSVSSVQCRSGNGEGPGEGTGDNESSGGDIDSLARMLSQQAQALRSSMSEEEVEGLISGEEETEEPSTSDDEGLQDYVAPDAFIIQQQQQQSGPPPQLTQAMERMILDEIGTGGFGTEDFEILQQLGRIETQEAGTELALGPRTAVIAYLARFISRMPFTRPVPTMLKEYLPVAKAVALNELLLLNHLCGIPEYKYEAADALPKPRDPPIVPLLGYFCSAPTPNAAVHSTDLDQDSVWLVYKWEGLRPMNLYLDVGPPQPQGFGLFKSREKAQAEAWANRVAMLKSLSRQLLCAVDFIHSADTVHGSLSSGCVFVNTSSARYGPAPTSSS</sequence>
<name>A0ABQ7G6A2_DUNSA</name>
<evidence type="ECO:0000256" key="1">
    <source>
        <dbReference type="SAM" id="MobiDB-lite"/>
    </source>
</evidence>
<accession>A0ABQ7G6A2</accession>
<dbReference type="InterPro" id="IPR000719">
    <property type="entry name" value="Prot_kinase_dom"/>
</dbReference>
<evidence type="ECO:0000313" key="3">
    <source>
        <dbReference type="EMBL" id="KAF5830130.1"/>
    </source>
</evidence>
<feature type="compositionally biased region" description="Polar residues" evidence="1">
    <location>
        <begin position="89"/>
        <end position="99"/>
    </location>
</feature>
<proteinExistence type="predicted"/>
<keyword evidence="4" id="KW-1185">Reference proteome</keyword>
<feature type="domain" description="Protein kinase" evidence="2">
    <location>
        <begin position="156"/>
        <end position="382"/>
    </location>
</feature>
<dbReference type="PROSITE" id="PS50011">
    <property type="entry name" value="PROTEIN_KINASE_DOM"/>
    <property type="match status" value="1"/>
</dbReference>
<evidence type="ECO:0000259" key="2">
    <source>
        <dbReference type="PROSITE" id="PS50011"/>
    </source>
</evidence>
<feature type="compositionally biased region" description="Acidic residues" evidence="1">
    <location>
        <begin position="101"/>
        <end position="126"/>
    </location>
</feature>
<comment type="caution">
    <text evidence="3">The sequence shown here is derived from an EMBL/GenBank/DDBJ whole genome shotgun (WGS) entry which is preliminary data.</text>
</comment>
<dbReference type="PANTHER" id="PTHR36796">
    <property type="entry name" value="PROTEIN KINASE SUPERFAMILY PROTEIN"/>
    <property type="match status" value="1"/>
</dbReference>